<dbReference type="Gene3D" id="2.60.40.3140">
    <property type="match status" value="1"/>
</dbReference>
<evidence type="ECO:0000259" key="2">
    <source>
        <dbReference type="Pfam" id="PF01841"/>
    </source>
</evidence>
<keyword evidence="4" id="KW-1185">Reference proteome</keyword>
<evidence type="ECO:0000256" key="1">
    <source>
        <dbReference type="SAM" id="SignalP"/>
    </source>
</evidence>
<feature type="signal peptide" evidence="1">
    <location>
        <begin position="1"/>
        <end position="22"/>
    </location>
</feature>
<evidence type="ECO:0000313" key="3">
    <source>
        <dbReference type="EMBL" id="TMM58081.1"/>
    </source>
</evidence>
<accession>A0A5S3PSW7</accession>
<dbReference type="OrthoDB" id="8595007at2"/>
<dbReference type="EMBL" id="VATY01000001">
    <property type="protein sequence ID" value="TMM58081.1"/>
    <property type="molecule type" value="Genomic_DNA"/>
</dbReference>
<feature type="domain" description="Transglutaminase-like" evidence="2">
    <location>
        <begin position="283"/>
        <end position="358"/>
    </location>
</feature>
<dbReference type="InterPro" id="IPR002931">
    <property type="entry name" value="Transglutaminase-like"/>
</dbReference>
<feature type="chain" id="PRO_5024377738" description="Transglutaminase-like domain-containing protein" evidence="1">
    <location>
        <begin position="23"/>
        <end position="647"/>
    </location>
</feature>
<dbReference type="SUPFAM" id="SSF54001">
    <property type="entry name" value="Cysteine proteinases"/>
    <property type="match status" value="1"/>
</dbReference>
<dbReference type="Gene3D" id="2.60.120.1130">
    <property type="match status" value="1"/>
</dbReference>
<dbReference type="Pfam" id="PF01841">
    <property type="entry name" value="Transglut_core"/>
    <property type="match status" value="1"/>
</dbReference>
<dbReference type="AlphaFoldDB" id="A0A5S3PSW7"/>
<comment type="caution">
    <text evidence="3">The sequence shown here is derived from an EMBL/GenBank/DDBJ whole genome shotgun (WGS) entry which is preliminary data.</text>
</comment>
<sequence>MKSPYLLLGITFLLCNVLPAQKNVSPTPEHVNQANSLKEIYEEDDVIILQSKETVHFGQNKSNDLVTVKHKAEEELMNISERADIQKYVFYDNTSKITTFNTRHRNSKIVHFPVNDEFYTSGSIFYTDARVKYMNIDFPVKGFKYLYHLEKEYTDSKYFTQISLIDQHPILNKSVTFNVPDWLEVDLLEFNFEGYDIEKQENYNEELKVTEHTFIVKNMPSVGDEENTPGPSKINPHVLVVVKSMKKDGQVITLFSETKQLYNWYKFLVDSMGEDPTILKSKVNQLTKDAATDEEKIKNIYYWVQDNIRYIAFEDGIAGFKPDESQNVFKKRYGDCKGMANLTKEMLKIAGFDARLTWIGTKRKGGYDYSIPSLAVDNHMICTLLHNGKSYFLDSTEKYNSFGSYAERIQGRPVLIENGEDYILDKVPVADVALNKKTTALELHIVGETLEGTVQKVYKGESKASLLNGYNALKDHNKEEALKYYLTKGDKNCSVNSIETTDLEDRDNAITISYDIALKNKVSEYEDDIYIDLEYVKHFKNTDVSERRHDLELPYKTNLEFTTVLHLPEGYRIQHMPESIHKETDDFIVDLSFIERDRTVTYKKEFIFKNATITKASFSEWNAVSATLKKLYKEQIVLTKNQNITTK</sequence>
<organism evidence="3 4">
    <name type="scientific">Maribacter algarum</name>
    <name type="common">ex Zhang et al. 2020</name>
    <dbReference type="NCBI Taxonomy" id="2578118"/>
    <lineage>
        <taxon>Bacteria</taxon>
        <taxon>Pseudomonadati</taxon>
        <taxon>Bacteroidota</taxon>
        <taxon>Flavobacteriia</taxon>
        <taxon>Flavobacteriales</taxon>
        <taxon>Flavobacteriaceae</taxon>
        <taxon>Maribacter</taxon>
    </lineage>
</organism>
<keyword evidence="1" id="KW-0732">Signal</keyword>
<proteinExistence type="predicted"/>
<dbReference type="Gene3D" id="3.10.620.30">
    <property type="match status" value="1"/>
</dbReference>
<gene>
    <name evidence="3" type="ORF">FEE95_01250</name>
</gene>
<evidence type="ECO:0000313" key="4">
    <source>
        <dbReference type="Proteomes" id="UP000310314"/>
    </source>
</evidence>
<reference evidence="3 4" key="1">
    <citation type="submission" date="2019-05" db="EMBL/GenBank/DDBJ databases">
        <authorList>
            <person name="Zhang J.-Y."/>
            <person name="Feg X."/>
            <person name="Du Z.-J."/>
        </authorList>
    </citation>
    <scope>NUCLEOTIDE SEQUENCE [LARGE SCALE GENOMIC DNA]</scope>
    <source>
        <strain evidence="3 4">RZ26</strain>
    </source>
</reference>
<dbReference type="Proteomes" id="UP000310314">
    <property type="component" value="Unassembled WGS sequence"/>
</dbReference>
<name>A0A5S3PSW7_9FLAO</name>
<dbReference type="RefSeq" id="WP_138656019.1">
    <property type="nucleotide sequence ID" value="NZ_VATY01000001.1"/>
</dbReference>
<protein>
    <recommendedName>
        <fullName evidence="2">Transglutaminase-like domain-containing protein</fullName>
    </recommendedName>
</protein>
<dbReference type="InterPro" id="IPR038765">
    <property type="entry name" value="Papain-like_cys_pep_sf"/>
</dbReference>